<evidence type="ECO:0000313" key="9">
    <source>
        <dbReference type="Proteomes" id="UP000067738"/>
    </source>
</evidence>
<dbReference type="PATRIC" id="fig|230361.4.peg.1748"/>
<dbReference type="Gene3D" id="2.40.30.10">
    <property type="entry name" value="Translation factors"/>
    <property type="match status" value="1"/>
</dbReference>
<dbReference type="GO" id="GO:0003735">
    <property type="term" value="F:structural constituent of ribosome"/>
    <property type="evidence" value="ECO:0007669"/>
    <property type="project" value="UniProtKB-UniRule"/>
</dbReference>
<dbReference type="RefSeq" id="WP_058739688.1">
    <property type="nucleotide sequence ID" value="NZ_CP011266.1"/>
</dbReference>
<reference evidence="8 9" key="1">
    <citation type="submission" date="2015-04" db="EMBL/GenBank/DDBJ databases">
        <title>The complete genome sequence of the rumen methanogen Methanobrevibacter millerae SM9.</title>
        <authorList>
            <person name="Leahy S.C."/>
            <person name="Kelly W.J."/>
            <person name="Pacheco D.M."/>
            <person name="Li D."/>
            <person name="Altermann E."/>
            <person name="Attwood G.T."/>
        </authorList>
    </citation>
    <scope>NUCLEOTIDE SEQUENCE [LARGE SCALE GENOMIC DNA]</scope>
    <source>
        <strain evidence="8 9">SM9</strain>
    </source>
</reference>
<evidence type="ECO:0000256" key="3">
    <source>
        <dbReference type="ARBA" id="ARBA00022884"/>
    </source>
</evidence>
<sequence length="336" mass="37112">MVRHHQPRKGSVAYSPRKRAAKETPRVKAWPQNDEPKLLGLAGYKVGMTHALVTDTDKNSPTNGMEVFTPVTVLEVPPVVVMGIRAYEKTSRGLKVITEVLADNLDEELSRKISLPKEYNKSEAIAKIQGVLDRTEDIKVLVHTNPKVTSVPKKKPDIFECGIGGANAEEKLNTALELLGNEVKASDILNEGQFVDAIATTKGKGFQGVVKRWNIRIQYGKATRSGKGRHVGSIGPWTPRRTMWTVAQAGQMGYHKRTEFNKKVLKIASADEVDQINPDGGFIKYGLVKNDYVLIKGSVPGPSKRLVILRQAIRPTKKSEDIPQINYISTKSKQGV</sequence>
<dbReference type="GO" id="GO:0022625">
    <property type="term" value="C:cytosolic large ribosomal subunit"/>
    <property type="evidence" value="ECO:0007669"/>
    <property type="project" value="UniProtKB-UniRule"/>
</dbReference>
<dbReference type="KEGG" id="mmil:sm9_1688"/>
<evidence type="ECO:0000256" key="2">
    <source>
        <dbReference type="ARBA" id="ARBA00022730"/>
    </source>
</evidence>
<dbReference type="InterPro" id="IPR000597">
    <property type="entry name" value="Ribosomal_uL3"/>
</dbReference>
<accession>A0A0U3CUW0</accession>
<dbReference type="EMBL" id="CP011266">
    <property type="protein sequence ID" value="ALT69455.1"/>
    <property type="molecule type" value="Genomic_DNA"/>
</dbReference>
<evidence type="ECO:0000256" key="1">
    <source>
        <dbReference type="ARBA" id="ARBA00006540"/>
    </source>
</evidence>
<comment type="subunit">
    <text evidence="6">Part of the 50S ribosomal subunit. Forms a cluster with proteins L14 and L24e.</text>
</comment>
<dbReference type="InterPro" id="IPR019926">
    <property type="entry name" value="Ribosomal_uL3_CS"/>
</dbReference>
<dbReference type="GO" id="GO:0006412">
    <property type="term" value="P:translation"/>
    <property type="evidence" value="ECO:0007669"/>
    <property type="project" value="UniProtKB-UniRule"/>
</dbReference>
<dbReference type="InterPro" id="IPR009000">
    <property type="entry name" value="Transl_B-barrel_sf"/>
</dbReference>
<dbReference type="InterPro" id="IPR044892">
    <property type="entry name" value="Ribosomal_L3_dom_3_arc_sf"/>
</dbReference>
<evidence type="ECO:0000256" key="5">
    <source>
        <dbReference type="ARBA" id="ARBA00023274"/>
    </source>
</evidence>
<keyword evidence="5 6" id="KW-0687">Ribonucleoprotein</keyword>
<feature type="region of interest" description="Disordered" evidence="7">
    <location>
        <begin position="1"/>
        <end position="28"/>
    </location>
</feature>
<dbReference type="PANTHER" id="PTHR11363">
    <property type="entry name" value="60S RIBOSOMAL PROTEIN L3-RELATED"/>
    <property type="match status" value="1"/>
</dbReference>
<gene>
    <name evidence="8" type="primary">rpl3p</name>
    <name evidence="6" type="synonym">rpl3</name>
    <name evidence="8" type="ORF">sm9_1688</name>
</gene>
<keyword evidence="4 6" id="KW-0689">Ribosomal protein</keyword>
<dbReference type="Pfam" id="PF00297">
    <property type="entry name" value="Ribosomal_L3"/>
    <property type="match status" value="1"/>
</dbReference>
<dbReference type="GO" id="GO:0019843">
    <property type="term" value="F:rRNA binding"/>
    <property type="evidence" value="ECO:0007669"/>
    <property type="project" value="UniProtKB-UniRule"/>
</dbReference>
<dbReference type="NCBIfam" id="TIGR03626">
    <property type="entry name" value="L3_arch"/>
    <property type="match status" value="1"/>
</dbReference>
<protein>
    <recommendedName>
        <fullName evidence="6">Large ribosomal subunit protein uL3</fullName>
    </recommendedName>
</protein>
<dbReference type="OrthoDB" id="6121at2157"/>
<dbReference type="Gene3D" id="3.30.1430.10">
    <property type="match status" value="1"/>
</dbReference>
<dbReference type="Gene3D" id="4.10.960.10">
    <property type="entry name" value="Ribosomal protein L3, domain 3"/>
    <property type="match status" value="1"/>
</dbReference>
<organism evidence="8 9">
    <name type="scientific">Methanobrevibacter millerae</name>
    <dbReference type="NCBI Taxonomy" id="230361"/>
    <lineage>
        <taxon>Archaea</taxon>
        <taxon>Methanobacteriati</taxon>
        <taxon>Methanobacteriota</taxon>
        <taxon>Methanomada group</taxon>
        <taxon>Methanobacteria</taxon>
        <taxon>Methanobacteriales</taxon>
        <taxon>Methanobacteriaceae</taxon>
        <taxon>Methanobrevibacter</taxon>
    </lineage>
</organism>
<evidence type="ECO:0000256" key="4">
    <source>
        <dbReference type="ARBA" id="ARBA00022980"/>
    </source>
</evidence>
<keyword evidence="3 6" id="KW-0694">RNA-binding</keyword>
<dbReference type="PROSITE" id="PS00474">
    <property type="entry name" value="RIBOSOMAL_L3"/>
    <property type="match status" value="1"/>
</dbReference>
<dbReference type="InterPro" id="IPR045077">
    <property type="entry name" value="L3_arc_euk"/>
</dbReference>
<dbReference type="GeneID" id="26736630"/>
<evidence type="ECO:0000256" key="6">
    <source>
        <dbReference type="HAMAP-Rule" id="MF_01325"/>
    </source>
</evidence>
<dbReference type="AlphaFoldDB" id="A0A0U3CUW0"/>
<dbReference type="NCBIfam" id="NF003261">
    <property type="entry name" value="PRK04231.1"/>
    <property type="match status" value="1"/>
</dbReference>
<dbReference type="SUPFAM" id="SSF50447">
    <property type="entry name" value="Translation proteins"/>
    <property type="match status" value="1"/>
</dbReference>
<evidence type="ECO:0000313" key="8">
    <source>
        <dbReference type="EMBL" id="ALT69455.1"/>
    </source>
</evidence>
<evidence type="ECO:0000256" key="7">
    <source>
        <dbReference type="SAM" id="MobiDB-lite"/>
    </source>
</evidence>
<comment type="function">
    <text evidence="6">One of the primary rRNA binding proteins, it binds directly near the 3'-end of the 23S rRNA, where it nucleates assembly of the 50S subunit.</text>
</comment>
<comment type="similarity">
    <text evidence="1 6">Belongs to the universal ribosomal protein uL3 family.</text>
</comment>
<name>A0A0U3CUW0_9EURY</name>
<keyword evidence="9" id="KW-1185">Reference proteome</keyword>
<proteinExistence type="inferred from homology"/>
<dbReference type="Proteomes" id="UP000067738">
    <property type="component" value="Chromosome"/>
</dbReference>
<dbReference type="PANTHER" id="PTHR11363:SF5">
    <property type="entry name" value="LARGE RIBOSOMAL SUBUNIT PROTEIN UL3"/>
    <property type="match status" value="1"/>
</dbReference>
<keyword evidence="2 6" id="KW-0699">rRNA-binding</keyword>
<dbReference type="InterPro" id="IPR019928">
    <property type="entry name" value="Ribosomal_uL3_arc"/>
</dbReference>
<dbReference type="HAMAP" id="MF_01325_A">
    <property type="entry name" value="Ribosomal_uL3_A"/>
    <property type="match status" value="1"/>
</dbReference>